<evidence type="ECO:0000313" key="3">
    <source>
        <dbReference type="Proteomes" id="UP001054837"/>
    </source>
</evidence>
<protein>
    <submittedName>
        <fullName evidence="2">Uncharacterized protein</fullName>
    </submittedName>
</protein>
<evidence type="ECO:0000313" key="2">
    <source>
        <dbReference type="EMBL" id="GIY79225.1"/>
    </source>
</evidence>
<evidence type="ECO:0000256" key="1">
    <source>
        <dbReference type="SAM" id="MobiDB-lite"/>
    </source>
</evidence>
<name>A0AAV4W8K4_9ARAC</name>
<feature type="region of interest" description="Disordered" evidence="1">
    <location>
        <begin position="37"/>
        <end position="66"/>
    </location>
</feature>
<dbReference type="EMBL" id="BPLQ01014364">
    <property type="protein sequence ID" value="GIY79225.1"/>
    <property type="molecule type" value="Genomic_DNA"/>
</dbReference>
<organism evidence="2 3">
    <name type="scientific">Caerostris darwini</name>
    <dbReference type="NCBI Taxonomy" id="1538125"/>
    <lineage>
        <taxon>Eukaryota</taxon>
        <taxon>Metazoa</taxon>
        <taxon>Ecdysozoa</taxon>
        <taxon>Arthropoda</taxon>
        <taxon>Chelicerata</taxon>
        <taxon>Arachnida</taxon>
        <taxon>Araneae</taxon>
        <taxon>Araneomorphae</taxon>
        <taxon>Entelegynae</taxon>
        <taxon>Araneoidea</taxon>
        <taxon>Araneidae</taxon>
        <taxon>Caerostris</taxon>
    </lineage>
</organism>
<sequence>MFTKYVVDPQVMARVVNQATKKIGFFWWNSSSSVEDKINRQPNKRMADAGSAPQKELSPAPPVGQVAPECVGLRDVLRKDEGPRRRVQQTDGQLEIYRGFGCSFQAL</sequence>
<dbReference type="Proteomes" id="UP001054837">
    <property type="component" value="Unassembled WGS sequence"/>
</dbReference>
<proteinExistence type="predicted"/>
<gene>
    <name evidence="2" type="ORF">CDAR_288161</name>
</gene>
<accession>A0AAV4W8K4</accession>
<comment type="caution">
    <text evidence="2">The sequence shown here is derived from an EMBL/GenBank/DDBJ whole genome shotgun (WGS) entry which is preliminary data.</text>
</comment>
<dbReference type="AlphaFoldDB" id="A0AAV4W8K4"/>
<reference evidence="2 3" key="1">
    <citation type="submission" date="2021-06" db="EMBL/GenBank/DDBJ databases">
        <title>Caerostris darwini draft genome.</title>
        <authorList>
            <person name="Kono N."/>
            <person name="Arakawa K."/>
        </authorList>
    </citation>
    <scope>NUCLEOTIDE SEQUENCE [LARGE SCALE GENOMIC DNA]</scope>
</reference>
<keyword evidence="3" id="KW-1185">Reference proteome</keyword>